<dbReference type="InterPro" id="IPR032675">
    <property type="entry name" value="LRR_dom_sf"/>
</dbReference>
<dbReference type="SUPFAM" id="SSF52058">
    <property type="entry name" value="L domain-like"/>
    <property type="match status" value="1"/>
</dbReference>
<dbReference type="AlphaFoldDB" id="A0A165L4Q8"/>
<dbReference type="EMBL" id="LQQY01000009">
    <property type="protein sequence ID" value="KZE51009.1"/>
    <property type="molecule type" value="Genomic_DNA"/>
</dbReference>
<dbReference type="RefSeq" id="WP_063190946.1">
    <property type="nucleotide sequence ID" value="NZ_JBLGCT010000001.1"/>
</dbReference>
<accession>A0A165L4Q8</accession>
<comment type="caution">
    <text evidence="1">The sequence shown here is derived from an EMBL/GenBank/DDBJ whole genome shotgun (WGS) entry which is preliminary data.</text>
</comment>
<evidence type="ECO:0000313" key="1">
    <source>
        <dbReference type="EMBL" id="KZE51009.1"/>
    </source>
</evidence>
<gene>
    <name evidence="1" type="ORF">AV649_16710</name>
</gene>
<dbReference type="OrthoDB" id="2082268at2"/>
<reference evidence="2" key="1">
    <citation type="submission" date="2016-01" db="EMBL/GenBank/DDBJ databases">
        <title>Whole genome sequencing of Bhargavaea cecembensis T14.</title>
        <authorList>
            <person name="Hong K.W."/>
        </authorList>
    </citation>
    <scope>NUCLEOTIDE SEQUENCE [LARGE SCALE GENOMIC DNA]</scope>
    <source>
        <strain evidence="2">M19</strain>
    </source>
</reference>
<proteinExistence type="predicted"/>
<name>A0A165L4Q8_9BACI</name>
<organism evidence="1 2">
    <name type="scientific">Rossellomorea marisflavi</name>
    <dbReference type="NCBI Taxonomy" id="189381"/>
    <lineage>
        <taxon>Bacteria</taxon>
        <taxon>Bacillati</taxon>
        <taxon>Bacillota</taxon>
        <taxon>Bacilli</taxon>
        <taxon>Bacillales</taxon>
        <taxon>Bacillaceae</taxon>
        <taxon>Rossellomorea</taxon>
    </lineage>
</organism>
<evidence type="ECO:0000313" key="2">
    <source>
        <dbReference type="Proteomes" id="UP000076510"/>
    </source>
</evidence>
<sequence>MNTEEFYMLCHSTDLYKRVEQKNSDITGGYITRDEIDLIEEWEGVERVMISGLKQDTFDYFVQHHAHKFKAILFWKNKLVEDWSSLSTLKDVEFIGYFHNQRITEMWDMTGNHALKGLSISDFTRLHSLDGIQKAPALERLHFGDAVWPASVLDDLKPLEGSRLKEFTFSGKKIKDEDISVFTTMPNLEVMNSPTNHYTTEQLAWLVAKLPHVEGYALKPYIQLENRDEKDVLICGKRKPFLSSGKDAAKIQKYADKFEELVRQNKEE</sequence>
<dbReference type="Proteomes" id="UP000076510">
    <property type="component" value="Unassembled WGS sequence"/>
</dbReference>
<protein>
    <submittedName>
        <fullName evidence="1">Uncharacterized protein</fullName>
    </submittedName>
</protein>
<dbReference type="Gene3D" id="3.80.10.10">
    <property type="entry name" value="Ribonuclease Inhibitor"/>
    <property type="match status" value="1"/>
</dbReference>